<evidence type="ECO:0000256" key="3">
    <source>
        <dbReference type="ARBA" id="ARBA00012261"/>
    </source>
</evidence>
<dbReference type="GO" id="GO:0004479">
    <property type="term" value="F:methionyl-tRNA formyltransferase activity"/>
    <property type="evidence" value="ECO:0007669"/>
    <property type="project" value="UniProtKB-UniRule"/>
</dbReference>
<dbReference type="SUPFAM" id="SSF53328">
    <property type="entry name" value="Formyltransferase"/>
    <property type="match status" value="1"/>
</dbReference>
<dbReference type="InterPro" id="IPR037022">
    <property type="entry name" value="Formyl_trans_C_sf"/>
</dbReference>
<dbReference type="Pfam" id="PF00551">
    <property type="entry name" value="Formyl_trans_N"/>
    <property type="match status" value="1"/>
</dbReference>
<evidence type="ECO:0000259" key="10">
    <source>
        <dbReference type="Pfam" id="PF02911"/>
    </source>
</evidence>
<evidence type="ECO:0000259" key="9">
    <source>
        <dbReference type="Pfam" id="PF00551"/>
    </source>
</evidence>
<dbReference type="EC" id="2.1.2.9" evidence="3 8"/>
<dbReference type="InterPro" id="IPR041711">
    <property type="entry name" value="Met-tRNA-FMT_N"/>
</dbReference>
<dbReference type="GO" id="GO:0005829">
    <property type="term" value="C:cytosol"/>
    <property type="evidence" value="ECO:0007669"/>
    <property type="project" value="TreeGrafter"/>
</dbReference>
<dbReference type="CDD" id="cd08704">
    <property type="entry name" value="Met_tRNA_FMT_C"/>
    <property type="match status" value="1"/>
</dbReference>
<comment type="similarity">
    <text evidence="2 8">Belongs to the Fmt family.</text>
</comment>
<dbReference type="InterPro" id="IPR005794">
    <property type="entry name" value="Fmt"/>
</dbReference>
<keyword evidence="6 8" id="KW-0648">Protein biosynthesis</keyword>
<evidence type="ECO:0000256" key="1">
    <source>
        <dbReference type="ARBA" id="ARBA00002606"/>
    </source>
</evidence>
<gene>
    <name evidence="8" type="primary">fmt</name>
    <name evidence="11" type="ORF">A2V69_00805</name>
</gene>
<evidence type="ECO:0000313" key="11">
    <source>
        <dbReference type="EMBL" id="OGZ32722.1"/>
    </source>
</evidence>
<accession>A0A1G2F4M1</accession>
<dbReference type="InterPro" id="IPR002376">
    <property type="entry name" value="Formyl_transf_N"/>
</dbReference>
<dbReference type="SUPFAM" id="SSF50486">
    <property type="entry name" value="FMT C-terminal domain-like"/>
    <property type="match status" value="1"/>
</dbReference>
<proteinExistence type="inferred from homology"/>
<organism evidence="11 12">
    <name type="scientific">Candidatus Portnoybacteria bacterium RBG_13_40_8</name>
    <dbReference type="NCBI Taxonomy" id="1801990"/>
    <lineage>
        <taxon>Bacteria</taxon>
        <taxon>Candidatus Portnoyibacteriota</taxon>
    </lineage>
</organism>
<evidence type="ECO:0000256" key="4">
    <source>
        <dbReference type="ARBA" id="ARBA00016014"/>
    </source>
</evidence>
<dbReference type="Gene3D" id="3.10.25.10">
    <property type="entry name" value="Formyl transferase, C-terminal domain"/>
    <property type="match status" value="1"/>
</dbReference>
<dbReference type="InterPro" id="IPR011034">
    <property type="entry name" value="Formyl_transferase-like_C_sf"/>
</dbReference>
<feature type="domain" description="Formyl transferase C-terminal" evidence="10">
    <location>
        <begin position="211"/>
        <end position="311"/>
    </location>
</feature>
<dbReference type="EMBL" id="MHMT01000014">
    <property type="protein sequence ID" value="OGZ32722.1"/>
    <property type="molecule type" value="Genomic_DNA"/>
</dbReference>
<dbReference type="InterPro" id="IPR044135">
    <property type="entry name" value="Met-tRNA-FMT_C"/>
</dbReference>
<dbReference type="Pfam" id="PF02911">
    <property type="entry name" value="Formyl_trans_C"/>
    <property type="match status" value="1"/>
</dbReference>
<comment type="catalytic activity">
    <reaction evidence="7 8">
        <text>L-methionyl-tRNA(fMet) + (6R)-10-formyltetrahydrofolate = N-formyl-L-methionyl-tRNA(fMet) + (6S)-5,6,7,8-tetrahydrofolate + H(+)</text>
        <dbReference type="Rhea" id="RHEA:24380"/>
        <dbReference type="Rhea" id="RHEA-COMP:9952"/>
        <dbReference type="Rhea" id="RHEA-COMP:9953"/>
        <dbReference type="ChEBI" id="CHEBI:15378"/>
        <dbReference type="ChEBI" id="CHEBI:57453"/>
        <dbReference type="ChEBI" id="CHEBI:78530"/>
        <dbReference type="ChEBI" id="CHEBI:78844"/>
        <dbReference type="ChEBI" id="CHEBI:195366"/>
        <dbReference type="EC" id="2.1.2.9"/>
    </reaction>
</comment>
<name>A0A1G2F4M1_9BACT</name>
<comment type="caution">
    <text evidence="11">The sequence shown here is derived from an EMBL/GenBank/DDBJ whole genome shotgun (WGS) entry which is preliminary data.</text>
</comment>
<keyword evidence="5 8" id="KW-0808">Transferase</keyword>
<evidence type="ECO:0000256" key="7">
    <source>
        <dbReference type="ARBA" id="ARBA00048558"/>
    </source>
</evidence>
<feature type="domain" description="Formyl transferase N-terminal" evidence="9">
    <location>
        <begin position="4"/>
        <end position="186"/>
    </location>
</feature>
<reference evidence="11 12" key="1">
    <citation type="journal article" date="2016" name="Nat. Commun.">
        <title>Thousands of microbial genomes shed light on interconnected biogeochemical processes in an aquifer system.</title>
        <authorList>
            <person name="Anantharaman K."/>
            <person name="Brown C.T."/>
            <person name="Hug L.A."/>
            <person name="Sharon I."/>
            <person name="Castelle C.J."/>
            <person name="Probst A.J."/>
            <person name="Thomas B.C."/>
            <person name="Singh A."/>
            <person name="Wilkins M.J."/>
            <person name="Karaoz U."/>
            <person name="Brodie E.L."/>
            <person name="Williams K.H."/>
            <person name="Hubbard S.S."/>
            <person name="Banfield J.F."/>
        </authorList>
    </citation>
    <scope>NUCLEOTIDE SEQUENCE [LARGE SCALE GENOMIC DNA]</scope>
</reference>
<dbReference type="InterPro" id="IPR005793">
    <property type="entry name" value="Formyl_trans_C"/>
</dbReference>
<dbReference type="InterPro" id="IPR036477">
    <property type="entry name" value="Formyl_transf_N_sf"/>
</dbReference>
<dbReference type="Proteomes" id="UP000177810">
    <property type="component" value="Unassembled WGS sequence"/>
</dbReference>
<dbReference type="Gene3D" id="3.40.50.170">
    <property type="entry name" value="Formyl transferase, N-terminal domain"/>
    <property type="match status" value="1"/>
</dbReference>
<evidence type="ECO:0000256" key="2">
    <source>
        <dbReference type="ARBA" id="ARBA00010699"/>
    </source>
</evidence>
<protein>
    <recommendedName>
        <fullName evidence="4 8">Methionyl-tRNA formyltransferase</fullName>
        <ecNumber evidence="3 8">2.1.2.9</ecNumber>
    </recommendedName>
</protein>
<dbReference type="AlphaFoldDB" id="A0A1G2F4M1"/>
<evidence type="ECO:0000313" key="12">
    <source>
        <dbReference type="Proteomes" id="UP000177810"/>
    </source>
</evidence>
<evidence type="ECO:0000256" key="6">
    <source>
        <dbReference type="ARBA" id="ARBA00022917"/>
    </source>
</evidence>
<dbReference type="PANTHER" id="PTHR11138">
    <property type="entry name" value="METHIONYL-TRNA FORMYLTRANSFERASE"/>
    <property type="match status" value="1"/>
</dbReference>
<dbReference type="HAMAP" id="MF_00182">
    <property type="entry name" value="Formyl_trans"/>
    <property type="match status" value="1"/>
</dbReference>
<dbReference type="NCBIfam" id="TIGR00460">
    <property type="entry name" value="fmt"/>
    <property type="match status" value="1"/>
</dbReference>
<evidence type="ECO:0000256" key="8">
    <source>
        <dbReference type="HAMAP-Rule" id="MF_00182"/>
    </source>
</evidence>
<dbReference type="STRING" id="1801990.A2V69_00805"/>
<comment type="function">
    <text evidence="1 8">Attaches a formyl group to the free amino group of methionyl-tRNA(fMet). The formyl group appears to play a dual role in the initiator identity of N-formylmethionyl-tRNA by promoting its recognition by IF2 and preventing the misappropriation of this tRNA by the elongation apparatus.</text>
</comment>
<dbReference type="PANTHER" id="PTHR11138:SF5">
    <property type="entry name" value="METHIONYL-TRNA FORMYLTRANSFERASE, MITOCHONDRIAL"/>
    <property type="match status" value="1"/>
</dbReference>
<dbReference type="CDD" id="cd08646">
    <property type="entry name" value="FMT_core_Met-tRNA-FMT_N"/>
    <property type="match status" value="1"/>
</dbReference>
<evidence type="ECO:0000256" key="5">
    <source>
        <dbReference type="ARBA" id="ARBA00022679"/>
    </source>
</evidence>
<feature type="binding site" evidence="8">
    <location>
        <begin position="115"/>
        <end position="118"/>
    </location>
    <ligand>
        <name>(6S)-5,6,7,8-tetrahydrofolate</name>
        <dbReference type="ChEBI" id="CHEBI:57453"/>
    </ligand>
</feature>
<sequence>MNKIKTILMGTPEFAENIFRKFYDALKDKFDIIAIITAQDKPVGRKQVLTPSPVKKWAAEANLSVLQPDKIRNPEWIEKIKTLNPELIILTAYGQIIPQEILDIPKYKALNIHPSLLPCYRGASPIQSVILNGETETGVCLMIMDAEMDHGPILGISKFQILNPKITYKELAKELADFGAELLVKILPDWIEGKIKAQHQDHEKATFCKLIKKENGKIDWKKSAEEIERQIRAFAEWPESYTDFNGKILKILEADFENLSTTLGTSKKIGEAFLTDKKELAVQTGNRILILKQLQPEGKKPMSTRDFLNGHPEIIGSILR</sequence>